<accession>A0A815DL46</accession>
<organism evidence="3 4">
    <name type="scientific">Adineta ricciae</name>
    <name type="common">Rotifer</name>
    <dbReference type="NCBI Taxonomy" id="249248"/>
    <lineage>
        <taxon>Eukaryota</taxon>
        <taxon>Metazoa</taxon>
        <taxon>Spiralia</taxon>
        <taxon>Gnathifera</taxon>
        <taxon>Rotifera</taxon>
        <taxon>Eurotatoria</taxon>
        <taxon>Bdelloidea</taxon>
        <taxon>Adinetida</taxon>
        <taxon>Adinetidae</taxon>
        <taxon>Adineta</taxon>
    </lineage>
</organism>
<proteinExistence type="predicted"/>
<dbReference type="Proteomes" id="UP000663852">
    <property type="component" value="Unassembled WGS sequence"/>
</dbReference>
<sequence>MWKNFYTRRNQIDMFYHFFYRFIFILILLELFCYTSYVTSSDPSPNDEELALLLNERHDPSNSKEANESDSSIEKSMANEHNEAYYLRILCALYGSCSAAASAADDIENHKPIEEYDEKKHKRLLSRLFHGYPKFGKRAFTSAFAGIPKFG</sequence>
<feature type="region of interest" description="Disordered" evidence="1">
    <location>
        <begin position="55"/>
        <end position="74"/>
    </location>
</feature>
<evidence type="ECO:0000256" key="2">
    <source>
        <dbReference type="SAM" id="Phobius"/>
    </source>
</evidence>
<dbReference type="EMBL" id="CAJNOJ010000215">
    <property type="protein sequence ID" value="CAF1299777.1"/>
    <property type="molecule type" value="Genomic_DNA"/>
</dbReference>
<name>A0A815DL46_ADIRI</name>
<comment type="caution">
    <text evidence="3">The sequence shown here is derived from an EMBL/GenBank/DDBJ whole genome shotgun (WGS) entry which is preliminary data.</text>
</comment>
<keyword evidence="2" id="KW-0472">Membrane</keyword>
<keyword evidence="2" id="KW-0812">Transmembrane</keyword>
<reference evidence="3" key="1">
    <citation type="submission" date="2021-02" db="EMBL/GenBank/DDBJ databases">
        <authorList>
            <person name="Nowell W R."/>
        </authorList>
    </citation>
    <scope>NUCLEOTIDE SEQUENCE</scope>
</reference>
<evidence type="ECO:0000256" key="1">
    <source>
        <dbReference type="SAM" id="MobiDB-lite"/>
    </source>
</evidence>
<feature type="compositionally biased region" description="Basic and acidic residues" evidence="1">
    <location>
        <begin position="55"/>
        <end position="67"/>
    </location>
</feature>
<keyword evidence="2" id="KW-1133">Transmembrane helix</keyword>
<feature type="transmembrane region" description="Helical" evidence="2">
    <location>
        <begin position="18"/>
        <end position="37"/>
    </location>
</feature>
<dbReference type="OrthoDB" id="10003862at2759"/>
<dbReference type="AlphaFoldDB" id="A0A815DL46"/>
<protein>
    <submittedName>
        <fullName evidence="3">Uncharacterized protein</fullName>
    </submittedName>
</protein>
<evidence type="ECO:0000313" key="4">
    <source>
        <dbReference type="Proteomes" id="UP000663852"/>
    </source>
</evidence>
<evidence type="ECO:0000313" key="3">
    <source>
        <dbReference type="EMBL" id="CAF1299777.1"/>
    </source>
</evidence>
<gene>
    <name evidence="3" type="ORF">EDS130_LOCUS30542</name>
</gene>